<protein>
    <submittedName>
        <fullName evidence="1">Uncharacterized protein</fullName>
    </submittedName>
</protein>
<dbReference type="EMBL" id="CP018477">
    <property type="protein sequence ID" value="ASV76310.1"/>
    <property type="molecule type" value="Genomic_DNA"/>
</dbReference>
<sequence length="55" mass="6315">MFLSPRASPLFSTVRILASLSEKIRRSQSQPRLIHTPFCMDLRERQRLDASLGNS</sequence>
<dbReference type="AlphaFoldDB" id="A0A286RK25"/>
<reference evidence="1 2" key="1">
    <citation type="journal article" name="Front. Microbiol.">
        <title>Sugar Metabolism of the First Thermophilic Planctomycete Thermogutta terrifontis: Comparative Genomic and Transcriptomic Approaches.</title>
        <authorList>
            <person name="Elcheninov A.G."/>
            <person name="Menzel P."/>
            <person name="Gudbergsdottir S.R."/>
            <person name="Slesarev A.I."/>
            <person name="Kadnikov V.V."/>
            <person name="Krogh A."/>
            <person name="Bonch-Osmolovskaya E.A."/>
            <person name="Peng X."/>
            <person name="Kublanov I.V."/>
        </authorList>
    </citation>
    <scope>NUCLEOTIDE SEQUENCE [LARGE SCALE GENOMIC DNA]</scope>
    <source>
        <strain evidence="1 2">R1</strain>
    </source>
</reference>
<keyword evidence="2" id="KW-1185">Reference proteome</keyword>
<accession>A0A286RK25</accession>
<name>A0A286RK25_9BACT</name>
<proteinExistence type="predicted"/>
<dbReference type="KEGG" id="ttf:THTE_3709"/>
<evidence type="ECO:0000313" key="1">
    <source>
        <dbReference type="EMBL" id="ASV76310.1"/>
    </source>
</evidence>
<evidence type="ECO:0000313" key="2">
    <source>
        <dbReference type="Proteomes" id="UP000215086"/>
    </source>
</evidence>
<gene>
    <name evidence="1" type="ORF">THTE_3709</name>
</gene>
<organism evidence="1 2">
    <name type="scientific">Thermogutta terrifontis</name>
    <dbReference type="NCBI Taxonomy" id="1331910"/>
    <lineage>
        <taxon>Bacteria</taxon>
        <taxon>Pseudomonadati</taxon>
        <taxon>Planctomycetota</taxon>
        <taxon>Planctomycetia</taxon>
        <taxon>Pirellulales</taxon>
        <taxon>Thermoguttaceae</taxon>
        <taxon>Thermogutta</taxon>
    </lineage>
</organism>
<dbReference type="Proteomes" id="UP000215086">
    <property type="component" value="Chromosome"/>
</dbReference>